<evidence type="ECO:0000313" key="4">
    <source>
        <dbReference type="Proteomes" id="UP000887229"/>
    </source>
</evidence>
<evidence type="ECO:0000259" key="2">
    <source>
        <dbReference type="Pfam" id="PF01636"/>
    </source>
</evidence>
<dbReference type="Proteomes" id="UP000887229">
    <property type="component" value="Unassembled WGS sequence"/>
</dbReference>
<dbReference type="EMBL" id="MU251254">
    <property type="protein sequence ID" value="KAG9254520.1"/>
    <property type="molecule type" value="Genomic_DNA"/>
</dbReference>
<feature type="region of interest" description="Disordered" evidence="1">
    <location>
        <begin position="1"/>
        <end position="44"/>
    </location>
</feature>
<dbReference type="GO" id="GO:0016301">
    <property type="term" value="F:kinase activity"/>
    <property type="evidence" value="ECO:0007669"/>
    <property type="project" value="UniProtKB-KW"/>
</dbReference>
<dbReference type="OrthoDB" id="5404599at2759"/>
<dbReference type="Pfam" id="PF01636">
    <property type="entry name" value="APH"/>
    <property type="match status" value="1"/>
</dbReference>
<dbReference type="InterPro" id="IPR051678">
    <property type="entry name" value="AGP_Transferase"/>
</dbReference>
<keyword evidence="3" id="KW-0418">Kinase</keyword>
<dbReference type="PANTHER" id="PTHR21310:SF54">
    <property type="entry name" value="AMINOGLYCOSIDE PHOSPHOTRANSFERASE DOMAIN-CONTAINING PROTEIN"/>
    <property type="match status" value="1"/>
</dbReference>
<dbReference type="AlphaFoldDB" id="A0A9P8CPV5"/>
<dbReference type="PANTHER" id="PTHR21310">
    <property type="entry name" value="AMINOGLYCOSIDE PHOSPHOTRANSFERASE-RELATED-RELATED"/>
    <property type="match status" value="1"/>
</dbReference>
<accession>A0A9P8CPV5</accession>
<dbReference type="GeneID" id="70294415"/>
<evidence type="ECO:0000256" key="1">
    <source>
        <dbReference type="SAM" id="MobiDB-lite"/>
    </source>
</evidence>
<feature type="compositionally biased region" description="Polar residues" evidence="1">
    <location>
        <begin position="8"/>
        <end position="17"/>
    </location>
</feature>
<keyword evidence="3" id="KW-0808">Transferase</keyword>
<protein>
    <submittedName>
        <fullName evidence="3">Kinase-like domain-containing protein</fullName>
    </submittedName>
</protein>
<comment type="caution">
    <text evidence="3">The sequence shown here is derived from an EMBL/GenBank/DDBJ whole genome shotgun (WGS) entry which is preliminary data.</text>
</comment>
<feature type="compositionally biased region" description="Polar residues" evidence="1">
    <location>
        <begin position="27"/>
        <end position="44"/>
    </location>
</feature>
<dbReference type="InterPro" id="IPR002575">
    <property type="entry name" value="Aminoglycoside_PTrfase"/>
</dbReference>
<dbReference type="Gene3D" id="3.90.1200.10">
    <property type="match status" value="1"/>
</dbReference>
<dbReference type="RefSeq" id="XP_046118444.1">
    <property type="nucleotide sequence ID" value="XM_046263512.1"/>
</dbReference>
<dbReference type="InterPro" id="IPR011009">
    <property type="entry name" value="Kinase-like_dom_sf"/>
</dbReference>
<evidence type="ECO:0000313" key="3">
    <source>
        <dbReference type="EMBL" id="KAG9254520.1"/>
    </source>
</evidence>
<dbReference type="SUPFAM" id="SSF56112">
    <property type="entry name" value="Protein kinase-like (PK-like)"/>
    <property type="match status" value="1"/>
</dbReference>
<feature type="domain" description="Aminoglycoside phosphotransferase" evidence="2">
    <location>
        <begin position="114"/>
        <end position="282"/>
    </location>
</feature>
<name>A0A9P8CPV5_9HYPO</name>
<organism evidence="3 4">
    <name type="scientific">Emericellopsis atlantica</name>
    <dbReference type="NCBI Taxonomy" id="2614577"/>
    <lineage>
        <taxon>Eukaryota</taxon>
        <taxon>Fungi</taxon>
        <taxon>Dikarya</taxon>
        <taxon>Ascomycota</taxon>
        <taxon>Pezizomycotina</taxon>
        <taxon>Sordariomycetes</taxon>
        <taxon>Hypocreomycetidae</taxon>
        <taxon>Hypocreales</taxon>
        <taxon>Bionectriaceae</taxon>
        <taxon>Emericellopsis</taxon>
    </lineage>
</organism>
<dbReference type="CDD" id="cd05120">
    <property type="entry name" value="APH_ChoK_like"/>
    <property type="match status" value="1"/>
</dbReference>
<proteinExistence type="predicted"/>
<sequence length="331" mass="36640">MLTARNPPHTSSRNLNLASHPAPGNTGHFSASMATNETPELSACSTPTATAKVFPQSSFFQERRAPALPSPAEIRTLNEASGDYRAASFNRPSPVLIPSMGLAVKYGADITIAEVEAQVFMFDRLQGRVPVPEVFGWAEGGGQYFLYMSLIEGDTLQARCSTMNESERQAVCKELRSMVNAWRALTQEPDRYIGGVGKRPLNDIFVVGHVDRGRDGPFLGADAVQEFHDICGIDIGGDIPITFTHNDLCPPNILVSYGPNPKVVGIIDWAQSGWYPSYWEYCKARRVGVVDEDFNFAVAEESHTIYQPEVIDPVDNEMFYHPWLYFMLANI</sequence>
<reference evidence="3" key="1">
    <citation type="journal article" date="2021" name="IMA Fungus">
        <title>Genomic characterization of three marine fungi, including Emericellopsis atlantica sp. nov. with signatures of a generalist lifestyle and marine biomass degradation.</title>
        <authorList>
            <person name="Hagestad O.C."/>
            <person name="Hou L."/>
            <person name="Andersen J.H."/>
            <person name="Hansen E.H."/>
            <person name="Altermark B."/>
            <person name="Li C."/>
            <person name="Kuhnert E."/>
            <person name="Cox R.J."/>
            <person name="Crous P.W."/>
            <person name="Spatafora J.W."/>
            <person name="Lail K."/>
            <person name="Amirebrahimi M."/>
            <person name="Lipzen A."/>
            <person name="Pangilinan J."/>
            <person name="Andreopoulos W."/>
            <person name="Hayes R.D."/>
            <person name="Ng V."/>
            <person name="Grigoriev I.V."/>
            <person name="Jackson S.A."/>
            <person name="Sutton T.D.S."/>
            <person name="Dobson A.D.W."/>
            <person name="Rama T."/>
        </authorList>
    </citation>
    <scope>NUCLEOTIDE SEQUENCE</scope>
    <source>
        <strain evidence="3">TS7</strain>
    </source>
</reference>
<keyword evidence="4" id="KW-1185">Reference proteome</keyword>
<gene>
    <name evidence="3" type="ORF">F5Z01DRAFT_655487</name>
</gene>